<evidence type="ECO:0000256" key="6">
    <source>
        <dbReference type="ARBA" id="ARBA00022729"/>
    </source>
</evidence>
<evidence type="ECO:0000256" key="1">
    <source>
        <dbReference type="ARBA" id="ARBA00004394"/>
    </source>
</evidence>
<dbReference type="EMBL" id="CM017644">
    <property type="protein sequence ID" value="TYJ20007.1"/>
    <property type="molecule type" value="Genomic_DNA"/>
</dbReference>
<evidence type="ECO:0000313" key="21">
    <source>
        <dbReference type="Proteomes" id="UP000323597"/>
    </source>
</evidence>
<keyword evidence="21" id="KW-1185">Reference proteome</keyword>
<keyword evidence="10 16" id="KW-1133">Transmembrane helix</keyword>
<dbReference type="FunFam" id="2.10.25.10:FF:000178">
    <property type="entry name" value="vacuolar-sorting receptor 1"/>
    <property type="match status" value="1"/>
</dbReference>
<dbReference type="AlphaFoldDB" id="A0A5D2Y1F6"/>
<evidence type="ECO:0000256" key="3">
    <source>
        <dbReference type="ARBA" id="ARBA00022448"/>
    </source>
</evidence>
<keyword evidence="3" id="KW-0813">Transport</keyword>
<evidence type="ECO:0000313" key="20">
    <source>
        <dbReference type="EMBL" id="TYJ20007.1"/>
    </source>
</evidence>
<evidence type="ECO:0000256" key="7">
    <source>
        <dbReference type="ARBA" id="ARBA00022737"/>
    </source>
</evidence>
<keyword evidence="4" id="KW-0245">EGF-like domain</keyword>
<feature type="domain" description="Vacuolar sorting receptor thioredoxin-like" evidence="19">
    <location>
        <begin position="189"/>
        <end position="395"/>
    </location>
</feature>
<keyword evidence="5 16" id="KW-0812">Transmembrane</keyword>
<dbReference type="PANTHER" id="PTHR22702:SF1">
    <property type="entry name" value="PROTEASE-ASSOCIATED DOMAIN-CONTAINING PROTEIN 1"/>
    <property type="match status" value="1"/>
</dbReference>
<dbReference type="GO" id="GO:0000139">
    <property type="term" value="C:Golgi membrane"/>
    <property type="evidence" value="ECO:0007669"/>
    <property type="project" value="UniProtKB-SubCell"/>
</dbReference>
<dbReference type="Proteomes" id="UP000323597">
    <property type="component" value="Chromosome A09"/>
</dbReference>
<protein>
    <submittedName>
        <fullName evidence="20">Uncharacterized protein</fullName>
    </submittedName>
</protein>
<keyword evidence="14" id="KW-0325">Glycoprotein</keyword>
<comment type="subcellular location">
    <subcellularLocation>
        <location evidence="15">Endomembrane system</location>
        <topology evidence="15">Single-pass type I membrane protein</topology>
    </subcellularLocation>
    <subcellularLocation>
        <location evidence="1">Golgi apparatus membrane</location>
    </subcellularLocation>
</comment>
<evidence type="ECO:0000256" key="5">
    <source>
        <dbReference type="ARBA" id="ARBA00022692"/>
    </source>
</evidence>
<keyword evidence="13" id="KW-1015">Disulfide bond</keyword>
<evidence type="ECO:0000256" key="17">
    <source>
        <dbReference type="SAM" id="SignalP"/>
    </source>
</evidence>
<dbReference type="Pfam" id="PF25011">
    <property type="entry name" value="VSR_TRX"/>
    <property type="match status" value="1"/>
</dbReference>
<gene>
    <name evidence="20" type="ORF">E1A91_A09G231500v1</name>
</gene>
<dbReference type="InterPro" id="IPR056858">
    <property type="entry name" value="VSR_TRX"/>
</dbReference>
<dbReference type="InterPro" id="IPR046450">
    <property type="entry name" value="PA_dom_sf"/>
</dbReference>
<evidence type="ECO:0000256" key="8">
    <source>
        <dbReference type="ARBA" id="ARBA00022837"/>
    </source>
</evidence>
<keyword evidence="11" id="KW-0333">Golgi apparatus</keyword>
<evidence type="ECO:0000256" key="4">
    <source>
        <dbReference type="ARBA" id="ARBA00022536"/>
    </source>
</evidence>
<dbReference type="InterPro" id="IPR003137">
    <property type="entry name" value="PA_domain"/>
</dbReference>
<reference evidence="20 21" key="1">
    <citation type="submission" date="2019-07" db="EMBL/GenBank/DDBJ databases">
        <title>WGS assembly of Gossypium mustelinum.</title>
        <authorList>
            <person name="Chen Z.J."/>
            <person name="Sreedasyam A."/>
            <person name="Ando A."/>
            <person name="Song Q."/>
            <person name="De L."/>
            <person name="Hulse-Kemp A."/>
            <person name="Ding M."/>
            <person name="Ye W."/>
            <person name="Kirkbride R."/>
            <person name="Jenkins J."/>
            <person name="Plott C."/>
            <person name="Lovell J."/>
            <person name="Lin Y.-M."/>
            <person name="Vaughn R."/>
            <person name="Liu B."/>
            <person name="Li W."/>
            <person name="Simpson S."/>
            <person name="Scheffler B."/>
            <person name="Saski C."/>
            <person name="Grover C."/>
            <person name="Hu G."/>
            <person name="Conover J."/>
            <person name="Carlson J."/>
            <person name="Shu S."/>
            <person name="Boston L."/>
            <person name="Williams M."/>
            <person name="Peterson D."/>
            <person name="Mcgee K."/>
            <person name="Jones D."/>
            <person name="Wendel J."/>
            <person name="Stelly D."/>
            <person name="Grimwood J."/>
            <person name="Schmutz J."/>
        </authorList>
    </citation>
    <scope>NUCLEOTIDE SEQUENCE [LARGE SCALE GENOMIC DNA]</scope>
    <source>
        <strain evidence="20">1408120.09</strain>
    </source>
</reference>
<feature type="chain" id="PRO_5023150017" evidence="17">
    <location>
        <begin position="22"/>
        <end position="560"/>
    </location>
</feature>
<dbReference type="Gene3D" id="3.40.30.10">
    <property type="entry name" value="Glutaredoxin"/>
    <property type="match status" value="1"/>
</dbReference>
<keyword evidence="12 16" id="KW-0472">Membrane</keyword>
<evidence type="ECO:0000256" key="13">
    <source>
        <dbReference type="ARBA" id="ARBA00023157"/>
    </source>
</evidence>
<dbReference type="PANTHER" id="PTHR22702">
    <property type="entry name" value="PROTEASE-ASSOCIATED DOMAIN-CONTAINING PROTEIN"/>
    <property type="match status" value="1"/>
</dbReference>
<organism evidence="20 21">
    <name type="scientific">Gossypium mustelinum</name>
    <name type="common">Cotton</name>
    <name type="synonym">Gossypium caicoense</name>
    <dbReference type="NCBI Taxonomy" id="34275"/>
    <lineage>
        <taxon>Eukaryota</taxon>
        <taxon>Viridiplantae</taxon>
        <taxon>Streptophyta</taxon>
        <taxon>Embryophyta</taxon>
        <taxon>Tracheophyta</taxon>
        <taxon>Spermatophyta</taxon>
        <taxon>Magnoliopsida</taxon>
        <taxon>eudicotyledons</taxon>
        <taxon>Gunneridae</taxon>
        <taxon>Pentapetalae</taxon>
        <taxon>rosids</taxon>
        <taxon>malvids</taxon>
        <taxon>Malvales</taxon>
        <taxon>Malvaceae</taxon>
        <taxon>Malvoideae</taxon>
        <taxon>Gossypium</taxon>
    </lineage>
</organism>
<keyword evidence="7" id="KW-0677">Repeat</keyword>
<evidence type="ECO:0000259" key="19">
    <source>
        <dbReference type="Pfam" id="PF25011"/>
    </source>
</evidence>
<dbReference type="Pfam" id="PF02225">
    <property type="entry name" value="PA"/>
    <property type="match status" value="1"/>
</dbReference>
<evidence type="ECO:0000256" key="16">
    <source>
        <dbReference type="SAM" id="Phobius"/>
    </source>
</evidence>
<evidence type="ECO:0000259" key="18">
    <source>
        <dbReference type="Pfam" id="PF02225"/>
    </source>
</evidence>
<keyword evidence="9" id="KW-0653">Protein transport</keyword>
<evidence type="ECO:0000256" key="2">
    <source>
        <dbReference type="ARBA" id="ARBA00007038"/>
    </source>
</evidence>
<keyword evidence="8" id="KW-0106">Calcium</keyword>
<dbReference type="Gene3D" id="3.50.30.30">
    <property type="match status" value="1"/>
</dbReference>
<sequence length="560" mass="62868">MREKLRVLILVCMLLWGNCLGSFVVEKNSLKVTSSGESIVGVYDSAIGSFGVPKHGGTLVGRVVYPEANKRGCINFDQFGMSFKSRLGALPVVLLLDRGDCFFALKALSAQQAGAAAILIADDRNEPLITLNTPEETPAFAEYVQDIAIPSALITKSLGDRIKEALSNGDHVDINLHWRESLLRPDELVEYEFWTNGDYECGPTCDSQLEFINNFKGAAQILEQKGYTRFTPHYMTWYCPASFILTKQCKTQCINHGRYCAPDLKHYPNRGYDGKDIVIQNLRQACLFKVANESGKPWLWWDYVTDFAIRCKWIDKYTKECVDKVIRSLGIDVTKIDDCIGDIEADAQNPILEAEQKAQIGEGNRGDVTMLPTLMINNRQYRGKLEKGAVLKAICAGFQDATEQAICLSEVLSDIETNRCLENNGGCWEDNIANITACRDTIRGRVCECPVVNGVKYYGDGYTHCESKHVYLTRKKPSLQNRDSGYTYCESKYISLMRKKLSLQRCNPGEIVVWAIILGLGVAGAAGYAYYKYKILVRSLLRYLFSLRLKVLECEVIFVC</sequence>
<evidence type="ECO:0000256" key="12">
    <source>
        <dbReference type="ARBA" id="ARBA00023136"/>
    </source>
</evidence>
<feature type="transmembrane region" description="Helical" evidence="16">
    <location>
        <begin position="511"/>
        <end position="531"/>
    </location>
</feature>
<evidence type="ECO:0000256" key="11">
    <source>
        <dbReference type="ARBA" id="ARBA00023034"/>
    </source>
</evidence>
<accession>A0A5D2Y1F6</accession>
<comment type="similarity">
    <text evidence="2">Belongs to the VSR (BP-80) family.</text>
</comment>
<evidence type="ECO:0000256" key="10">
    <source>
        <dbReference type="ARBA" id="ARBA00022989"/>
    </source>
</evidence>
<feature type="domain" description="PA" evidence="18">
    <location>
        <begin position="61"/>
        <end position="162"/>
    </location>
</feature>
<dbReference type="GO" id="GO:0015031">
    <property type="term" value="P:protein transport"/>
    <property type="evidence" value="ECO:0007669"/>
    <property type="project" value="UniProtKB-KW"/>
</dbReference>
<evidence type="ECO:0000256" key="9">
    <source>
        <dbReference type="ARBA" id="ARBA00022927"/>
    </source>
</evidence>
<feature type="signal peptide" evidence="17">
    <location>
        <begin position="1"/>
        <end position="21"/>
    </location>
</feature>
<proteinExistence type="inferred from homology"/>
<dbReference type="SUPFAM" id="SSF52025">
    <property type="entry name" value="PA domain"/>
    <property type="match status" value="1"/>
</dbReference>
<name>A0A5D2Y1F6_GOSMU</name>
<evidence type="ECO:0000256" key="14">
    <source>
        <dbReference type="ARBA" id="ARBA00023180"/>
    </source>
</evidence>
<keyword evidence="6 17" id="KW-0732">Signal</keyword>
<evidence type="ECO:0000256" key="15">
    <source>
        <dbReference type="ARBA" id="ARBA00046288"/>
    </source>
</evidence>